<dbReference type="AlphaFoldDB" id="A0A7R9AJM2"/>
<organism evidence="2">
    <name type="scientific">Darwinula stevensoni</name>
    <dbReference type="NCBI Taxonomy" id="69355"/>
    <lineage>
        <taxon>Eukaryota</taxon>
        <taxon>Metazoa</taxon>
        <taxon>Ecdysozoa</taxon>
        <taxon>Arthropoda</taxon>
        <taxon>Crustacea</taxon>
        <taxon>Oligostraca</taxon>
        <taxon>Ostracoda</taxon>
        <taxon>Podocopa</taxon>
        <taxon>Podocopida</taxon>
        <taxon>Darwinulocopina</taxon>
        <taxon>Darwinuloidea</taxon>
        <taxon>Darwinulidae</taxon>
        <taxon>Darwinula</taxon>
    </lineage>
</organism>
<feature type="non-terminal residue" evidence="2">
    <location>
        <position position="1"/>
    </location>
</feature>
<dbReference type="EMBL" id="LR924688">
    <property type="protein sequence ID" value="CAD7255391.1"/>
    <property type="molecule type" value="Genomic_DNA"/>
</dbReference>
<sequence>PLAIIPFSEIHLPIAGYARSNFSVLRLFLCRLMKTNNEEKNQKDLKENIHLRMILLDCKGAKSDGEGGSGLLGFPSVHSITVLMEDSRLVVEIEEQHQQQVPNSFPLPSRAQKGP</sequence>
<protein>
    <submittedName>
        <fullName evidence="2">Uncharacterized protein</fullName>
    </submittedName>
</protein>
<evidence type="ECO:0000313" key="2">
    <source>
        <dbReference type="EMBL" id="CAD7255391.1"/>
    </source>
</evidence>
<feature type="region of interest" description="Disordered" evidence="1">
    <location>
        <begin position="94"/>
        <end position="115"/>
    </location>
</feature>
<gene>
    <name evidence="2" type="ORF">DSTB1V02_LOCUS15136</name>
</gene>
<evidence type="ECO:0000256" key="1">
    <source>
        <dbReference type="SAM" id="MobiDB-lite"/>
    </source>
</evidence>
<evidence type="ECO:0000313" key="3">
    <source>
        <dbReference type="Proteomes" id="UP000677054"/>
    </source>
</evidence>
<dbReference type="EMBL" id="CAJPEV010025170">
    <property type="protein sequence ID" value="CAG0908580.1"/>
    <property type="molecule type" value="Genomic_DNA"/>
</dbReference>
<proteinExistence type="predicted"/>
<name>A0A7R9AJM2_9CRUS</name>
<accession>A0A7R9AJM2</accession>
<reference evidence="2" key="1">
    <citation type="submission" date="2020-11" db="EMBL/GenBank/DDBJ databases">
        <authorList>
            <person name="Tran Van P."/>
        </authorList>
    </citation>
    <scope>NUCLEOTIDE SEQUENCE</scope>
</reference>
<keyword evidence="3" id="KW-1185">Reference proteome</keyword>
<dbReference type="Proteomes" id="UP000677054">
    <property type="component" value="Unassembled WGS sequence"/>
</dbReference>